<reference evidence="4" key="1">
    <citation type="journal article" date="2015" name="Proc. Natl. Acad. Sci. U.S.A.">
        <title>Networks of energetic and metabolic interactions define dynamics in microbial communities.</title>
        <authorList>
            <person name="Embree M."/>
            <person name="Liu J.K."/>
            <person name="Al-Bassam M.M."/>
            <person name="Zengler K."/>
        </authorList>
    </citation>
    <scope>NUCLEOTIDE SEQUENCE</scope>
</reference>
<dbReference type="InterPro" id="IPR005814">
    <property type="entry name" value="Aminotrans_3"/>
</dbReference>
<evidence type="ECO:0000313" key="4">
    <source>
        <dbReference type="EMBL" id="KUG29160.1"/>
    </source>
</evidence>
<comment type="similarity">
    <text evidence="1">Belongs to the class-III pyridoxal-phosphate-dependent aminotransferase family.</text>
</comment>
<dbReference type="SUPFAM" id="SSF53383">
    <property type="entry name" value="PLP-dependent transferases"/>
    <property type="match status" value="1"/>
</dbReference>
<dbReference type="CDD" id="cd00610">
    <property type="entry name" value="OAT_like"/>
    <property type="match status" value="1"/>
</dbReference>
<dbReference type="EMBL" id="LNQE01000124">
    <property type="protein sequence ID" value="KUG29160.1"/>
    <property type="molecule type" value="Genomic_DNA"/>
</dbReference>
<dbReference type="InterPro" id="IPR015422">
    <property type="entry name" value="PyrdxlP-dep_Trfase_small"/>
</dbReference>
<dbReference type="GO" id="GO:0030170">
    <property type="term" value="F:pyridoxal phosphate binding"/>
    <property type="evidence" value="ECO:0007669"/>
    <property type="project" value="InterPro"/>
</dbReference>
<organism evidence="4">
    <name type="scientific">hydrocarbon metagenome</name>
    <dbReference type="NCBI Taxonomy" id="938273"/>
    <lineage>
        <taxon>unclassified sequences</taxon>
        <taxon>metagenomes</taxon>
        <taxon>ecological metagenomes</taxon>
    </lineage>
</organism>
<evidence type="ECO:0000256" key="1">
    <source>
        <dbReference type="ARBA" id="ARBA00008954"/>
    </source>
</evidence>
<keyword evidence="4" id="KW-0032">Aminotransferase</keyword>
<evidence type="ECO:0000256" key="2">
    <source>
        <dbReference type="ARBA" id="ARBA00022898"/>
    </source>
</evidence>
<sequence length="479" mass="50029">MTESDAVFAARGEHTEPQSAAAPGTAFDQAEKTEGDVNLSPRRAAFVAEHAQPTRDWLARDEAVFFRQSLSTPCLDVLSGAHGSWLTDLEGRRLLDFHGNSVHHLGHGHPAVIQAVRRQMDQLPFCPRRFANAPAVELAELLCAHSPCGPSKALFAPGGTTAVGMALKLARAATGRFKTVSMWDSFHGASLDAISVGGEALFRKGAGPLLPGSVHVPPADPGRCVFRPGGDCASCGLRCAAYIDYVMSREGDVGALVAEPVRATTVVLPPSGYWAAVRDICDRHGALLVFDETAVGLGRTGRLFACEHFGARPDMVVLGKALGGGVMPLAALLARADLDVAPDKALGHYTHEKNPVACAAGLAALTAILGEDLPGRARLLGARLLDSLEGIRQRRPVVARVRGLGLALAAEIAHGAQAPDTAAIADRVLYDCLARGVSFKVSGGNVLTLTPPLTIAEKDADLALSILDTALAAASDCNA</sequence>
<dbReference type="Pfam" id="PF00202">
    <property type="entry name" value="Aminotran_3"/>
    <property type="match status" value="1"/>
</dbReference>
<keyword evidence="4" id="KW-0808">Transferase</keyword>
<dbReference type="PANTHER" id="PTHR43094:SF1">
    <property type="entry name" value="AMINOTRANSFERASE CLASS-III"/>
    <property type="match status" value="1"/>
</dbReference>
<proteinExistence type="inferred from homology"/>
<evidence type="ECO:0000256" key="3">
    <source>
        <dbReference type="SAM" id="MobiDB-lite"/>
    </source>
</evidence>
<dbReference type="NCBIfam" id="NF004755">
    <property type="entry name" value="PRK06082.1"/>
    <property type="match status" value="1"/>
</dbReference>
<dbReference type="GO" id="GO:0004015">
    <property type="term" value="F:adenosylmethionine-8-amino-7-oxononanoate transaminase activity"/>
    <property type="evidence" value="ECO:0007669"/>
    <property type="project" value="UniProtKB-EC"/>
</dbReference>
<dbReference type="Gene3D" id="3.40.640.10">
    <property type="entry name" value="Type I PLP-dependent aspartate aminotransferase-like (Major domain)"/>
    <property type="match status" value="1"/>
</dbReference>
<dbReference type="AlphaFoldDB" id="A0A0W8G7N0"/>
<accession>A0A0W8G7N0</accession>
<gene>
    <name evidence="4" type="ORF">ASZ90_000940</name>
</gene>
<dbReference type="InterPro" id="IPR015421">
    <property type="entry name" value="PyrdxlP-dep_Trfase_major"/>
</dbReference>
<keyword evidence="2" id="KW-0663">Pyridoxal phosphate</keyword>
<protein>
    <submittedName>
        <fullName evidence="4">Adenosylmethionine-8-amino-7-oxononanoate aminotransferase</fullName>
        <ecNumber evidence="4">2.6.1.62</ecNumber>
    </submittedName>
</protein>
<feature type="region of interest" description="Disordered" evidence="3">
    <location>
        <begin position="1"/>
        <end position="26"/>
    </location>
</feature>
<comment type="caution">
    <text evidence="4">The sequence shown here is derived from an EMBL/GenBank/DDBJ whole genome shotgun (WGS) entry which is preliminary data.</text>
</comment>
<name>A0A0W8G7N0_9ZZZZ</name>
<dbReference type="Gene3D" id="3.90.1150.10">
    <property type="entry name" value="Aspartate Aminotransferase, domain 1"/>
    <property type="match status" value="1"/>
</dbReference>
<dbReference type="EC" id="2.6.1.62" evidence="4"/>
<dbReference type="PIRSF" id="PIRSF000521">
    <property type="entry name" value="Transaminase_4ab_Lys_Orn"/>
    <property type="match status" value="1"/>
</dbReference>
<dbReference type="PANTHER" id="PTHR43094">
    <property type="entry name" value="AMINOTRANSFERASE"/>
    <property type="match status" value="1"/>
</dbReference>
<dbReference type="InterPro" id="IPR015424">
    <property type="entry name" value="PyrdxlP-dep_Trfase"/>
</dbReference>